<dbReference type="Pfam" id="PF20431">
    <property type="entry name" value="E_motif"/>
    <property type="match status" value="1"/>
</dbReference>
<dbReference type="Gene3D" id="1.25.40.10">
    <property type="entry name" value="Tetratricopeptide repeat domain"/>
    <property type="match status" value="3"/>
</dbReference>
<dbReference type="PANTHER" id="PTHR47926:SF535">
    <property type="entry name" value="PENTACOTRIPEPTIDE-REPEAT REGION OF PRORP DOMAIN-CONTAINING PROTEIN"/>
    <property type="match status" value="1"/>
</dbReference>
<keyword evidence="3" id="KW-0812">Transmembrane</keyword>
<dbReference type="InterPro" id="IPR002885">
    <property type="entry name" value="PPR_rpt"/>
</dbReference>
<dbReference type="AlphaFoldDB" id="A0ABC8RT55"/>
<keyword evidence="1" id="KW-0677">Repeat</keyword>
<evidence type="ECO:0000256" key="2">
    <source>
        <dbReference type="PROSITE-ProRule" id="PRU00708"/>
    </source>
</evidence>
<evidence type="ECO:0008006" key="6">
    <source>
        <dbReference type="Google" id="ProtNLM"/>
    </source>
</evidence>
<keyword evidence="3" id="KW-1133">Transmembrane helix</keyword>
<dbReference type="Proteomes" id="UP001642360">
    <property type="component" value="Unassembled WGS sequence"/>
</dbReference>
<keyword evidence="3" id="KW-0472">Membrane</keyword>
<dbReference type="NCBIfam" id="TIGR00756">
    <property type="entry name" value="PPR"/>
    <property type="match status" value="3"/>
</dbReference>
<reference evidence="4 5" key="1">
    <citation type="submission" date="2024-02" db="EMBL/GenBank/DDBJ databases">
        <authorList>
            <person name="Vignale AGUSTIN F."/>
            <person name="Sosa J E."/>
            <person name="Modenutti C."/>
        </authorList>
    </citation>
    <scope>NUCLEOTIDE SEQUENCE [LARGE SCALE GENOMIC DNA]</scope>
</reference>
<keyword evidence="5" id="KW-1185">Reference proteome</keyword>
<dbReference type="FunFam" id="1.25.40.10:FF:000073">
    <property type="entry name" value="Pentatricopeptide repeat-containing protein chloroplastic"/>
    <property type="match status" value="1"/>
</dbReference>
<dbReference type="InterPro" id="IPR046960">
    <property type="entry name" value="PPR_At4g14850-like_plant"/>
</dbReference>
<organism evidence="4 5">
    <name type="scientific">Ilex paraguariensis</name>
    <name type="common">yerba mate</name>
    <dbReference type="NCBI Taxonomy" id="185542"/>
    <lineage>
        <taxon>Eukaryota</taxon>
        <taxon>Viridiplantae</taxon>
        <taxon>Streptophyta</taxon>
        <taxon>Embryophyta</taxon>
        <taxon>Tracheophyta</taxon>
        <taxon>Spermatophyta</taxon>
        <taxon>Magnoliopsida</taxon>
        <taxon>eudicotyledons</taxon>
        <taxon>Gunneridae</taxon>
        <taxon>Pentapetalae</taxon>
        <taxon>asterids</taxon>
        <taxon>campanulids</taxon>
        <taxon>Aquifoliales</taxon>
        <taxon>Aquifoliaceae</taxon>
        <taxon>Ilex</taxon>
    </lineage>
</organism>
<dbReference type="EMBL" id="CAUOFW020001725">
    <property type="protein sequence ID" value="CAK9148173.1"/>
    <property type="molecule type" value="Genomic_DNA"/>
</dbReference>
<feature type="transmembrane region" description="Helical" evidence="3">
    <location>
        <begin position="306"/>
        <end position="330"/>
    </location>
</feature>
<evidence type="ECO:0000256" key="1">
    <source>
        <dbReference type="ARBA" id="ARBA00022737"/>
    </source>
</evidence>
<feature type="transmembrane region" description="Helical" evidence="3">
    <location>
        <begin position="337"/>
        <end position="356"/>
    </location>
</feature>
<protein>
    <recommendedName>
        <fullName evidence="6">Pentatricopeptide repeat-containing protein</fullName>
    </recommendedName>
</protein>
<sequence length="372" mass="41679">MITGYMKQGSVEDAKDVFRKTVEKDVVVFNAMIEGYNKSINIAKRAPEVYIDMQRLDFSLMLSNFASITGACSILLAFEIGQQIQGQLMKTEFFGDVKMGSALIDMYSKCRRIEEARRVFDHMTERNVFSWTSMIDGYGKNGNPIAALELFRRMQGYCHIKPNYVTFLSSGLDIIMKMPKKPNSDVWAALISSCRLHGNLEIASITVNELLKLSSDSRPGAYVALSNALGEAGKWENVGEIREVMKLMTFESDGPTVEDIYCIFTLLRNSNAKQEKQKHKKRKKKKKKKKVAMSCCCGEDCECRPLGFLLGLPFAFVALLLSLVGVVIWIVGLALTCICPCCLCVTVIVELALALIKAPFSVMKWFTEKIPC</sequence>
<dbReference type="InterPro" id="IPR011990">
    <property type="entry name" value="TPR-like_helical_dom_sf"/>
</dbReference>
<evidence type="ECO:0000256" key="3">
    <source>
        <dbReference type="SAM" id="Phobius"/>
    </source>
</evidence>
<gene>
    <name evidence="4" type="ORF">ILEXP_LOCUS16099</name>
</gene>
<feature type="repeat" description="PPR" evidence="2">
    <location>
        <begin position="127"/>
        <end position="157"/>
    </location>
</feature>
<evidence type="ECO:0000313" key="5">
    <source>
        <dbReference type="Proteomes" id="UP001642360"/>
    </source>
</evidence>
<evidence type="ECO:0000313" key="4">
    <source>
        <dbReference type="EMBL" id="CAK9148173.1"/>
    </source>
</evidence>
<comment type="caution">
    <text evidence="4">The sequence shown here is derived from an EMBL/GenBank/DDBJ whole genome shotgun (WGS) entry which is preliminary data.</text>
</comment>
<name>A0ABC8RT55_9AQUA</name>
<dbReference type="InterPro" id="IPR046848">
    <property type="entry name" value="E_motif"/>
</dbReference>
<dbReference type="PROSITE" id="PS51375">
    <property type="entry name" value="PPR"/>
    <property type="match status" value="2"/>
</dbReference>
<dbReference type="PANTHER" id="PTHR47926">
    <property type="entry name" value="PENTATRICOPEPTIDE REPEAT-CONTAINING PROTEIN"/>
    <property type="match status" value="1"/>
</dbReference>
<dbReference type="Pfam" id="PF01535">
    <property type="entry name" value="PPR"/>
    <property type="match status" value="3"/>
</dbReference>
<proteinExistence type="predicted"/>
<feature type="repeat" description="PPR" evidence="2">
    <location>
        <begin position="96"/>
        <end position="126"/>
    </location>
</feature>
<accession>A0ABC8RT55</accession>